<name>A0A5B8NKX6_9CHRO</name>
<organism evidence="2 3">
    <name type="scientific">Euhalothece natronophila Z-M001</name>
    <dbReference type="NCBI Taxonomy" id="522448"/>
    <lineage>
        <taxon>Bacteria</taxon>
        <taxon>Bacillati</taxon>
        <taxon>Cyanobacteriota</taxon>
        <taxon>Cyanophyceae</taxon>
        <taxon>Oscillatoriophycideae</taxon>
        <taxon>Chroococcales</taxon>
        <taxon>Halothecacae</taxon>
        <taxon>Halothece cluster</taxon>
        <taxon>Euhalothece</taxon>
    </lineage>
</organism>
<dbReference type="Proteomes" id="UP000318453">
    <property type="component" value="Chromosome"/>
</dbReference>
<keyword evidence="1" id="KW-0732">Signal</keyword>
<dbReference type="KEGG" id="enn:FRE64_08075"/>
<dbReference type="RefSeq" id="WP_146295498.1">
    <property type="nucleotide sequence ID" value="NZ_CP042326.1"/>
</dbReference>
<dbReference type="EMBL" id="CP042326">
    <property type="protein sequence ID" value="QDZ39902.1"/>
    <property type="molecule type" value="Genomic_DNA"/>
</dbReference>
<feature type="signal peptide" evidence="1">
    <location>
        <begin position="1"/>
        <end position="34"/>
    </location>
</feature>
<sequence length="255" mass="26412">MSKHLSLTKILFAGASITGALGMMAVLGTPSAQAGQARVTGAALVDNDSEVSAVAGEVILAPGQSLGEGITITPDIDNIPNSENVAVQQLDIDFDIDDNEAALLEAAIANKISTDDFTDESDIISLVKNFGGVSSPLGQAQVTGAATFDTHNTLSAIAGQATLARGQLLAEPDNNDDPVATIDPTIEDEDDLEGEVLSELDINFSVEEDDIPLLEAAIADVVNDADFDRESDVISLVKAFTEESAGSSERVVGLE</sequence>
<feature type="chain" id="PRO_5022936608" evidence="1">
    <location>
        <begin position="35"/>
        <end position="255"/>
    </location>
</feature>
<accession>A0A5B8NKX6</accession>
<proteinExistence type="predicted"/>
<evidence type="ECO:0000313" key="2">
    <source>
        <dbReference type="EMBL" id="QDZ39902.1"/>
    </source>
</evidence>
<evidence type="ECO:0000313" key="3">
    <source>
        <dbReference type="Proteomes" id="UP000318453"/>
    </source>
</evidence>
<reference evidence="2" key="1">
    <citation type="submission" date="2019-08" db="EMBL/GenBank/DDBJ databases">
        <title>Carotenoids and Carotenoid Binding Proteins in the Halophilic Cyanobacterium Euhalothece sp. ZM00.</title>
        <authorList>
            <person name="Cho S.M."/>
            <person name="Song J.Y."/>
            <person name="Park Y.-I."/>
        </authorList>
    </citation>
    <scope>NUCLEOTIDE SEQUENCE [LARGE SCALE GENOMIC DNA]</scope>
    <source>
        <strain evidence="2">Z-M001</strain>
    </source>
</reference>
<evidence type="ECO:0000256" key="1">
    <source>
        <dbReference type="SAM" id="SignalP"/>
    </source>
</evidence>
<keyword evidence="3" id="KW-1185">Reference proteome</keyword>
<dbReference type="AlphaFoldDB" id="A0A5B8NKX6"/>
<protein>
    <submittedName>
        <fullName evidence="2">Uncharacterized protein</fullName>
    </submittedName>
</protein>
<gene>
    <name evidence="2" type="ORF">FRE64_08075</name>
</gene>